<comment type="caution">
    <text evidence="2">The sequence shown here is derived from an EMBL/GenBank/DDBJ whole genome shotgun (WGS) entry which is preliminary data.</text>
</comment>
<feature type="region of interest" description="Disordered" evidence="1">
    <location>
        <begin position="182"/>
        <end position="207"/>
    </location>
</feature>
<proteinExistence type="predicted"/>
<evidence type="ECO:0000313" key="2">
    <source>
        <dbReference type="EMBL" id="KAJ7729036.1"/>
    </source>
</evidence>
<dbReference type="AlphaFoldDB" id="A0AAD7HVA8"/>
<protein>
    <submittedName>
        <fullName evidence="2">Uncharacterized protein</fullName>
    </submittedName>
</protein>
<dbReference type="EMBL" id="JARKIB010000168">
    <property type="protein sequence ID" value="KAJ7729036.1"/>
    <property type="molecule type" value="Genomic_DNA"/>
</dbReference>
<feature type="compositionally biased region" description="Basic and acidic residues" evidence="1">
    <location>
        <begin position="193"/>
        <end position="207"/>
    </location>
</feature>
<dbReference type="Proteomes" id="UP001215598">
    <property type="component" value="Unassembled WGS sequence"/>
</dbReference>
<gene>
    <name evidence="2" type="ORF">B0H16DRAFT_1470230</name>
</gene>
<name>A0AAD7HVA8_9AGAR</name>
<evidence type="ECO:0000313" key="3">
    <source>
        <dbReference type="Proteomes" id="UP001215598"/>
    </source>
</evidence>
<keyword evidence="3" id="KW-1185">Reference proteome</keyword>
<sequence>MIAVKDLKSKSVEVPMKICETIMRSHKYLESKKLEAEAGQFDDDLLRGTNPTALRTRFEKSKQSEGISKVSMRVEGVDTSWEVQGYEGEGPRTGAGYTTVRPKLEHRERGFEGFRRRESGLNANSRGVQTQRGLPEFSESTIRSFERTLSCRPKELQEAEGKLVDAAKIMPRIVEAEIQSNRLPQQLAPEARNVPRELVELSRPERP</sequence>
<accession>A0AAD7HVA8</accession>
<organism evidence="2 3">
    <name type="scientific">Mycena metata</name>
    <dbReference type="NCBI Taxonomy" id="1033252"/>
    <lineage>
        <taxon>Eukaryota</taxon>
        <taxon>Fungi</taxon>
        <taxon>Dikarya</taxon>
        <taxon>Basidiomycota</taxon>
        <taxon>Agaricomycotina</taxon>
        <taxon>Agaricomycetes</taxon>
        <taxon>Agaricomycetidae</taxon>
        <taxon>Agaricales</taxon>
        <taxon>Marasmiineae</taxon>
        <taxon>Mycenaceae</taxon>
        <taxon>Mycena</taxon>
    </lineage>
</organism>
<reference evidence="2" key="1">
    <citation type="submission" date="2023-03" db="EMBL/GenBank/DDBJ databases">
        <title>Massive genome expansion in bonnet fungi (Mycena s.s.) driven by repeated elements and novel gene families across ecological guilds.</title>
        <authorList>
            <consortium name="Lawrence Berkeley National Laboratory"/>
            <person name="Harder C.B."/>
            <person name="Miyauchi S."/>
            <person name="Viragh M."/>
            <person name="Kuo A."/>
            <person name="Thoen E."/>
            <person name="Andreopoulos B."/>
            <person name="Lu D."/>
            <person name="Skrede I."/>
            <person name="Drula E."/>
            <person name="Henrissat B."/>
            <person name="Morin E."/>
            <person name="Kohler A."/>
            <person name="Barry K."/>
            <person name="LaButti K."/>
            <person name="Morin E."/>
            <person name="Salamov A."/>
            <person name="Lipzen A."/>
            <person name="Mereny Z."/>
            <person name="Hegedus B."/>
            <person name="Baldrian P."/>
            <person name="Stursova M."/>
            <person name="Weitz H."/>
            <person name="Taylor A."/>
            <person name="Grigoriev I.V."/>
            <person name="Nagy L.G."/>
            <person name="Martin F."/>
            <person name="Kauserud H."/>
        </authorList>
    </citation>
    <scope>NUCLEOTIDE SEQUENCE</scope>
    <source>
        <strain evidence="2">CBHHK182m</strain>
    </source>
</reference>
<evidence type="ECO:0000256" key="1">
    <source>
        <dbReference type="SAM" id="MobiDB-lite"/>
    </source>
</evidence>